<protein>
    <submittedName>
        <fullName evidence="3">Activator of Hsp90 ATPase 1 family protein</fullName>
    </submittedName>
</protein>
<reference evidence="3 4" key="2">
    <citation type="journal article" date="2010" name="Stand. Genomic Sci.">
        <title>Complete genome sequence of Nakamurella multipartita type strain (Y-104).</title>
        <authorList>
            <person name="Tice H."/>
            <person name="Mayilraj S."/>
            <person name="Sims D."/>
            <person name="Lapidus A."/>
            <person name="Nolan M."/>
            <person name="Lucas S."/>
            <person name="Glavina Del Rio T."/>
            <person name="Copeland A."/>
            <person name="Cheng J.F."/>
            <person name="Meincke L."/>
            <person name="Bruce D."/>
            <person name="Goodwin L."/>
            <person name="Pitluck S."/>
            <person name="Ivanova N."/>
            <person name="Mavromatis K."/>
            <person name="Ovchinnikova G."/>
            <person name="Pati A."/>
            <person name="Chen A."/>
            <person name="Palaniappan K."/>
            <person name="Land M."/>
            <person name="Hauser L."/>
            <person name="Chang Y.J."/>
            <person name="Jeffries C.D."/>
            <person name="Detter J.C."/>
            <person name="Brettin T."/>
            <person name="Rohde M."/>
            <person name="Goker M."/>
            <person name="Bristow J."/>
            <person name="Eisen J.A."/>
            <person name="Markowitz V."/>
            <person name="Hugenholtz P."/>
            <person name="Kyrpides N.C."/>
            <person name="Klenk H.P."/>
            <person name="Chen F."/>
        </authorList>
    </citation>
    <scope>NUCLEOTIDE SEQUENCE [LARGE SCALE GENOMIC DNA]</scope>
    <source>
        <strain evidence="4">ATCC 700099 / DSM 44233 / CIP 104796 / JCM 9543 / NBRC 105858 / Y-104</strain>
    </source>
</reference>
<reference evidence="4" key="1">
    <citation type="submission" date="2009-09" db="EMBL/GenBank/DDBJ databases">
        <title>The complete genome of Nakamurella multipartita DSM 44233.</title>
        <authorList>
            <consortium name="US DOE Joint Genome Institute (JGI-PGF)"/>
            <person name="Lucas S."/>
            <person name="Copeland A."/>
            <person name="Lapidus A."/>
            <person name="Glavina del Rio T."/>
            <person name="Dalin E."/>
            <person name="Tice H."/>
            <person name="Bruce D."/>
            <person name="Goodwin L."/>
            <person name="Pitluck S."/>
            <person name="Kyrpides N."/>
            <person name="Mavromatis K."/>
            <person name="Ivanova N."/>
            <person name="Ovchinnikova G."/>
            <person name="Sims D."/>
            <person name="Meincke L."/>
            <person name="Brettin T."/>
            <person name="Detter J.C."/>
            <person name="Han C."/>
            <person name="Larimer F."/>
            <person name="Land M."/>
            <person name="Hauser L."/>
            <person name="Markowitz V."/>
            <person name="Cheng J.-F."/>
            <person name="Hugenholtz P."/>
            <person name="Woyke T."/>
            <person name="Wu D."/>
            <person name="Klenk H.-P."/>
            <person name="Eisen J.A."/>
        </authorList>
    </citation>
    <scope>NUCLEOTIDE SEQUENCE [LARGE SCALE GENOMIC DNA]</scope>
    <source>
        <strain evidence="4">ATCC 700099 / DSM 44233 / CIP 104796 / JCM 9543 / NBRC 105858 / Y-104</strain>
    </source>
</reference>
<sequence length="164" mass="17547">MGRTDEAALLVHAPAARVWAACTDPRQLELWLPPAAMTATVEHFDARPGGTYRMVLTYPPDAAGAGKSSAATDVVEGRFLDLVPSHRLVQAVDFESADPDFAGTMVMTWELIPRGEATLVVFRAQDVPPGIAAVDHAQGLTESLVGLARHLSDNDGKPDDRPVH</sequence>
<accession>C8X6E3</accession>
<dbReference type="InParanoid" id="C8X6E3"/>
<dbReference type="InterPro" id="IPR023393">
    <property type="entry name" value="START-like_dom_sf"/>
</dbReference>
<dbReference type="HOGENOM" id="CLU_108923_8_1_11"/>
<gene>
    <name evidence="3" type="ordered locus">Namu_2425</name>
</gene>
<dbReference type="eggNOG" id="COG3832">
    <property type="taxonomic scope" value="Bacteria"/>
</dbReference>
<proteinExistence type="inferred from homology"/>
<organism evidence="3 4">
    <name type="scientific">Nakamurella multipartita (strain ATCC 700099 / DSM 44233 / CIP 104796 / JCM 9543 / NBRC 105858 / Y-104)</name>
    <name type="common">Microsphaera multipartita</name>
    <dbReference type="NCBI Taxonomy" id="479431"/>
    <lineage>
        <taxon>Bacteria</taxon>
        <taxon>Bacillati</taxon>
        <taxon>Actinomycetota</taxon>
        <taxon>Actinomycetes</taxon>
        <taxon>Nakamurellales</taxon>
        <taxon>Nakamurellaceae</taxon>
        <taxon>Nakamurella</taxon>
    </lineage>
</organism>
<dbReference type="RefSeq" id="WP_015747687.1">
    <property type="nucleotide sequence ID" value="NC_013235.1"/>
</dbReference>
<keyword evidence="4" id="KW-1185">Reference proteome</keyword>
<dbReference type="InterPro" id="IPR013538">
    <property type="entry name" value="ASHA1/2-like_C"/>
</dbReference>
<dbReference type="KEGG" id="nml:Namu_2425"/>
<dbReference type="EMBL" id="CP001737">
    <property type="protein sequence ID" value="ACV78798.1"/>
    <property type="molecule type" value="Genomic_DNA"/>
</dbReference>
<feature type="domain" description="Activator of Hsp90 ATPase homologue 1/2-like C-terminal" evidence="2">
    <location>
        <begin position="13"/>
        <end position="151"/>
    </location>
</feature>
<evidence type="ECO:0000256" key="1">
    <source>
        <dbReference type="ARBA" id="ARBA00006817"/>
    </source>
</evidence>
<dbReference type="Proteomes" id="UP000002218">
    <property type="component" value="Chromosome"/>
</dbReference>
<dbReference type="SUPFAM" id="SSF55961">
    <property type="entry name" value="Bet v1-like"/>
    <property type="match status" value="1"/>
</dbReference>
<evidence type="ECO:0000313" key="3">
    <source>
        <dbReference type="EMBL" id="ACV78798.1"/>
    </source>
</evidence>
<evidence type="ECO:0000313" key="4">
    <source>
        <dbReference type="Proteomes" id="UP000002218"/>
    </source>
</evidence>
<dbReference type="Pfam" id="PF08327">
    <property type="entry name" value="AHSA1"/>
    <property type="match status" value="1"/>
</dbReference>
<dbReference type="Gene3D" id="3.30.530.20">
    <property type="match status" value="1"/>
</dbReference>
<name>C8X6E3_NAKMY</name>
<dbReference type="AlphaFoldDB" id="C8X6E3"/>
<evidence type="ECO:0000259" key="2">
    <source>
        <dbReference type="Pfam" id="PF08327"/>
    </source>
</evidence>
<dbReference type="STRING" id="479431.Namu_2425"/>
<comment type="similarity">
    <text evidence="1">Belongs to the AHA1 family.</text>
</comment>